<dbReference type="SUPFAM" id="SSF51126">
    <property type="entry name" value="Pectin lyase-like"/>
    <property type="match status" value="1"/>
</dbReference>
<sequence length="529" mass="58571">MAGMEYPIIIPVLDWAGWNSKSAYRGVDKKYLDLLEPLLFDYPAKIDRLYKRLLELEEQYEVFIKNGKLKQKDLEDVDEYIFLKIKIDRLADKYLTVQKEKEGRDLGIFKRTELHHTDYFIDLDAGNDANTGLSIAQSWLTLAKYTTTTARTAGDRAFVRANTSEVMGASLAFDEDGNQDNLIQIIGCDSVINDPWTDGSDVKPTLSFGDGNFSAIPAGDSFWKISRLGIKESGSNNGNIYFSGNSNYWHLYQCELYDCSGGSGVGSKILQSLVTYEECAFLNNINVNLSVSYGGKAKAIKCTFDKGTATSIGLRVDYNAEVECVECDFSQTTLHSGFDVQIDDTAVVWLRACKYEIAPNIQIPGGAIFMEDTDGVYGAFLATYYQGTIELDTTVKTGAATFSIKILPNANCGINNPITLDNQSIIKFPFNIQCTTDIEKTITVKIRAVGTWGTYPTAAELYIEFLYLNHAVNATRTSIKSTQVLSHASDWVDFTVTFTPLQTGIAYGRVVMGAYEDVGDGIYTNGEAT</sequence>
<gene>
    <name evidence="1" type="ORF">MM171A00920_0010</name>
    <name evidence="2" type="ORF">MM171B00326_0017</name>
</gene>
<evidence type="ECO:0000313" key="1">
    <source>
        <dbReference type="EMBL" id="QJA99692.1"/>
    </source>
</evidence>
<proteinExistence type="predicted"/>
<accession>A0A6M3M1L0</accession>
<dbReference type="AlphaFoldDB" id="A0A6M3M1L0"/>
<reference evidence="1" key="1">
    <citation type="submission" date="2020-03" db="EMBL/GenBank/DDBJ databases">
        <title>The deep terrestrial virosphere.</title>
        <authorList>
            <person name="Holmfeldt K."/>
            <person name="Nilsson E."/>
            <person name="Simone D."/>
            <person name="Lopez-Fernandez M."/>
            <person name="Wu X."/>
            <person name="de Brujin I."/>
            <person name="Lundin D."/>
            <person name="Andersson A."/>
            <person name="Bertilsson S."/>
            <person name="Dopson M."/>
        </authorList>
    </citation>
    <scope>NUCLEOTIDE SEQUENCE</scope>
    <source>
        <strain evidence="1">MM171A00920</strain>
        <strain evidence="2">MM171B00326</strain>
    </source>
</reference>
<dbReference type="InterPro" id="IPR011050">
    <property type="entry name" value="Pectin_lyase_fold/virulence"/>
</dbReference>
<protein>
    <submittedName>
        <fullName evidence="1">Uncharacterized protein</fullName>
    </submittedName>
</protein>
<dbReference type="EMBL" id="MT143663">
    <property type="protein sequence ID" value="QJA99692.1"/>
    <property type="molecule type" value="Genomic_DNA"/>
</dbReference>
<evidence type="ECO:0000313" key="2">
    <source>
        <dbReference type="EMBL" id="QJB04382.1"/>
    </source>
</evidence>
<name>A0A6M3M1L0_9ZZZZ</name>
<organism evidence="1">
    <name type="scientific">viral metagenome</name>
    <dbReference type="NCBI Taxonomy" id="1070528"/>
    <lineage>
        <taxon>unclassified sequences</taxon>
        <taxon>metagenomes</taxon>
        <taxon>organismal metagenomes</taxon>
    </lineage>
</organism>
<dbReference type="EMBL" id="MT143881">
    <property type="protein sequence ID" value="QJB04382.1"/>
    <property type="molecule type" value="Genomic_DNA"/>
</dbReference>